<evidence type="ECO:0000313" key="1">
    <source>
        <dbReference type="EMBL" id="QBZ87182.1"/>
    </source>
</evidence>
<dbReference type="Proteomes" id="UP000296468">
    <property type="component" value="Chromosome"/>
</dbReference>
<dbReference type="RefSeq" id="WP_135842980.1">
    <property type="nucleotide sequence ID" value="NZ_CP035088.1"/>
</dbReference>
<dbReference type="AlphaFoldDB" id="A0A4P7PB27"/>
<sequence length="139" mass="15301">MSQGKHTHPGRKDGAIMVECTINNLSRRFLTYDPSSQKMEHGEVTSNYGPQNVAPYGDSRTFSIESDGLMTGCEGNFYWKVADTESGIFHVHLQNPFSGHGHLWSGVFSGAENVLSVDPTSYETSEDCSFSITVTVMDL</sequence>
<dbReference type="KEGG" id="pvk:EPZ47_00115"/>
<accession>A0A4P7PB27</accession>
<reference evidence="1 2" key="1">
    <citation type="journal article" date="2019" name="Front. Microbiol.">
        <title>In silico and Genetic Analyses of Cyclic Lipopeptide Synthetic Gene Clusters in Pseudomonas sp. 11K1.</title>
        <authorList>
            <person name="Zhao H."/>
            <person name="Liu Y.P."/>
            <person name="Zhang L.Q."/>
        </authorList>
    </citation>
    <scope>NUCLEOTIDE SEQUENCE [LARGE SCALE GENOMIC DNA]</scope>
    <source>
        <strain evidence="1 2">11K1</strain>
    </source>
</reference>
<name>A0A4P7PB27_9PSED</name>
<dbReference type="EMBL" id="CP035088">
    <property type="protein sequence ID" value="QBZ87182.1"/>
    <property type="molecule type" value="Genomic_DNA"/>
</dbReference>
<proteinExistence type="predicted"/>
<dbReference type="Gene3D" id="2.60.270.50">
    <property type="match status" value="1"/>
</dbReference>
<organism evidence="1 2">
    <name type="scientific">Pseudomonas viciae</name>
    <dbReference type="NCBI Taxonomy" id="2505979"/>
    <lineage>
        <taxon>Bacteria</taxon>
        <taxon>Pseudomonadati</taxon>
        <taxon>Pseudomonadota</taxon>
        <taxon>Gammaproteobacteria</taxon>
        <taxon>Pseudomonadales</taxon>
        <taxon>Pseudomonadaceae</taxon>
        <taxon>Pseudomonas</taxon>
    </lineage>
</organism>
<evidence type="ECO:0000313" key="2">
    <source>
        <dbReference type="Proteomes" id="UP000296468"/>
    </source>
</evidence>
<protein>
    <submittedName>
        <fullName evidence="1">Uncharacterized protein</fullName>
    </submittedName>
</protein>
<gene>
    <name evidence="1" type="ORF">EPZ47_00115</name>
</gene>